<dbReference type="OrthoDB" id="340346at2759"/>
<evidence type="ECO:0000256" key="2">
    <source>
        <dbReference type="SAM" id="MobiDB-lite"/>
    </source>
</evidence>
<name>A0A078AR79_STYLE</name>
<feature type="coiled-coil region" evidence="1">
    <location>
        <begin position="656"/>
        <end position="694"/>
    </location>
</feature>
<evidence type="ECO:0000313" key="3">
    <source>
        <dbReference type="EMBL" id="CDW84724.1"/>
    </source>
</evidence>
<keyword evidence="4" id="KW-1185">Reference proteome</keyword>
<keyword evidence="1" id="KW-0175">Coiled coil</keyword>
<accession>A0A078AR79</accession>
<proteinExistence type="predicted"/>
<sequence length="852" mass="99084">MFMDKFDFMESLIREEFPENQERVITEEEIERLTIKDDMSQSNKGVYILKKGMEVILNLPSYMTEKDGNEQIFPMIINSIDHWDDEFLVETISLVNDKNSNKFLDICVNQLTYDTQTVRYKIHSIICLKAWYKWLDLIVEVIPSCRFPVIDEIFQNYEIGERLSFKKAQKIRIRGTEILLIFVLGMLRLRNRRSNSQLNNLENQVLQKYLNQAITLFQDNQWVLRKICAEKLEDLGLEFNSEELKQIFSKEMKVQCLKYLAKALNQSSKKFKKMMTANLNQLKKLEKSLTLNAAYNLPAMNQVFTDKNILDCSQIILQSSLFFEDMLQQTPPQQSSTADTSPLNTSDISMDKFSFMSVAKKNSQNHENSLQVVLQIAKGLHEQFKMPHIDIQQKDNLFQSYMNFLSNDEVKECMIENLGDAIINLDFKVDDPRSQQLVETIIEIFHKLHKQDIHKKNWRKMAEFLDQVSKAAHLMNCRILCANMFESLINLISDNRVNEGIKPSIAKVLSYLIYHNHRNQERKEMSKQIVVELAFSKSFTQRKAYFTFCEQALNQDYNRMSKSFFFDNFFEPIMMLKDDKQLAIRRRFCIVAEKILLKFLYQCKQIQNDPDKDLRFQLFAAIDGFKNDMDEEVSDIAYDCEQRALKQKDISEEEYYSRLEEENKLLQYEQDQEKRDMKEKVDEEIKRKQEEEHKYELYKMLQDPKYQMQRRKTLRQTSKVNIPSSQSQSQKKLTKRNSANDHMIVGLNSIASGYNSNSGTNENKYGGSQNSIASKKAGGQAVKRYNSTVTSSAIGSIKEEGQSLQQQVAVVLASQTSNISASSTSSGGSSSSKIRGNSQNAIKSSAISRKRS</sequence>
<reference evidence="3 4" key="1">
    <citation type="submission" date="2014-06" db="EMBL/GenBank/DDBJ databases">
        <authorList>
            <person name="Swart Estienne"/>
        </authorList>
    </citation>
    <scope>NUCLEOTIDE SEQUENCE [LARGE SCALE GENOMIC DNA]</scope>
    <source>
        <strain evidence="3 4">130c</strain>
    </source>
</reference>
<dbReference type="PANTHER" id="PTHR21467">
    <property type="entry name" value="PROTEIN PHOSPHATASE 4 REGULATORY SUBUNIT 4 PPP4R4"/>
    <property type="match status" value="1"/>
</dbReference>
<dbReference type="Proteomes" id="UP000039865">
    <property type="component" value="Unassembled WGS sequence"/>
</dbReference>
<dbReference type="InParanoid" id="A0A078AR79"/>
<dbReference type="PANTHER" id="PTHR21467:SF0">
    <property type="entry name" value="SERINE_THREONINE-PROTEIN PHOSPHATASE 4 REGULATORY SUBUNIT 4"/>
    <property type="match status" value="1"/>
</dbReference>
<gene>
    <name evidence="3" type="primary">Contig491.g540</name>
    <name evidence="3" type="ORF">STYLEM_13791</name>
</gene>
<protein>
    <submittedName>
        <fullName evidence="3">Serine threonine-protein phosphatase 4 regulatory subunit 4</fullName>
    </submittedName>
</protein>
<evidence type="ECO:0000313" key="4">
    <source>
        <dbReference type="Proteomes" id="UP000039865"/>
    </source>
</evidence>
<dbReference type="InterPro" id="IPR016024">
    <property type="entry name" value="ARM-type_fold"/>
</dbReference>
<evidence type="ECO:0000256" key="1">
    <source>
        <dbReference type="SAM" id="Coils"/>
    </source>
</evidence>
<feature type="compositionally biased region" description="Low complexity" evidence="2">
    <location>
        <begin position="815"/>
        <end position="839"/>
    </location>
</feature>
<dbReference type="Gene3D" id="1.25.10.10">
    <property type="entry name" value="Leucine-rich Repeat Variant"/>
    <property type="match status" value="1"/>
</dbReference>
<dbReference type="SUPFAM" id="SSF48371">
    <property type="entry name" value="ARM repeat"/>
    <property type="match status" value="1"/>
</dbReference>
<feature type="compositionally biased region" description="Polar residues" evidence="2">
    <location>
        <begin position="840"/>
        <end position="852"/>
    </location>
</feature>
<feature type="region of interest" description="Disordered" evidence="2">
    <location>
        <begin position="706"/>
        <end position="738"/>
    </location>
</feature>
<organism evidence="3 4">
    <name type="scientific">Stylonychia lemnae</name>
    <name type="common">Ciliate</name>
    <dbReference type="NCBI Taxonomy" id="5949"/>
    <lineage>
        <taxon>Eukaryota</taxon>
        <taxon>Sar</taxon>
        <taxon>Alveolata</taxon>
        <taxon>Ciliophora</taxon>
        <taxon>Intramacronucleata</taxon>
        <taxon>Spirotrichea</taxon>
        <taxon>Stichotrichia</taxon>
        <taxon>Sporadotrichida</taxon>
        <taxon>Oxytrichidae</taxon>
        <taxon>Stylonychinae</taxon>
        <taxon>Stylonychia</taxon>
    </lineage>
</organism>
<dbReference type="EMBL" id="CCKQ01013097">
    <property type="protein sequence ID" value="CDW84724.1"/>
    <property type="molecule type" value="Genomic_DNA"/>
</dbReference>
<dbReference type="InterPro" id="IPR011989">
    <property type="entry name" value="ARM-like"/>
</dbReference>
<dbReference type="InterPro" id="IPR039918">
    <property type="entry name" value="PPP4R4"/>
</dbReference>
<dbReference type="AlphaFoldDB" id="A0A078AR79"/>
<feature type="region of interest" description="Disordered" evidence="2">
    <location>
        <begin position="815"/>
        <end position="852"/>
    </location>
</feature>